<protein>
    <submittedName>
        <fullName evidence="1">Uncharacterized protein</fullName>
    </submittedName>
</protein>
<sequence>MNIYLPFKQKPIIDTYSYHANIVSIVEQHSDLKPWIYHRFLRLAYCIDNDYLDFCDGDYFDYYRCNIVSSNNNKYYAEYRNHTFLDEYDITDDVLINVGQSIIRCLDKGFYVIIHLDHYYIEASDAYHKRNKNHETIVYGYDISEQIFYVSDNFISGKYVSVKVKFAEMELARRSSESIDLKRVLQVGIKRDQKVEMNIEEIYNKLRDYIEGKDSSSYGIITYDEEEQYVHNGFKYNWHWPTTGDMFVYGIDIHRFFIEDLENIRVSKSKLDVRRYHTMLNHKVVLMEFVNSLSESSFIGNIEELRLMLEESKAKNILARNTAIKYNITQDSNLIDLLVDFHKWSLVFEAELIRRIMFYLVRRHNERITGWASSDADKLCLSVEE</sequence>
<dbReference type="Proteomes" id="UP000706031">
    <property type="component" value="Unassembled WGS sequence"/>
</dbReference>
<organism evidence="1 2">
    <name type="scientific">Paenibacillus cucumis</name>
    <name type="common">ex Kampfer et al. 2016</name>
    <dbReference type="NCBI Taxonomy" id="1776858"/>
    <lineage>
        <taxon>Bacteria</taxon>
        <taxon>Bacillati</taxon>
        <taxon>Bacillota</taxon>
        <taxon>Bacilli</taxon>
        <taxon>Bacillales</taxon>
        <taxon>Paenibacillaceae</taxon>
        <taxon>Paenibacillus</taxon>
    </lineage>
</organism>
<proteinExistence type="predicted"/>
<dbReference type="RefSeq" id="WP_221790329.1">
    <property type="nucleotide sequence ID" value="NZ_JACLIC010000039.1"/>
</dbReference>
<name>A0ABS7KNZ7_9BACL</name>
<comment type="caution">
    <text evidence="1">The sequence shown here is derived from an EMBL/GenBank/DDBJ whole genome shotgun (WGS) entry which is preliminary data.</text>
</comment>
<evidence type="ECO:0000313" key="1">
    <source>
        <dbReference type="EMBL" id="MBY0205900.1"/>
    </source>
</evidence>
<keyword evidence="2" id="KW-1185">Reference proteome</keyword>
<accession>A0ABS7KNZ7</accession>
<dbReference type="EMBL" id="JACLIC010000039">
    <property type="protein sequence ID" value="MBY0205900.1"/>
    <property type="molecule type" value="Genomic_DNA"/>
</dbReference>
<reference evidence="1 2" key="1">
    <citation type="submission" date="2020-08" db="EMBL/GenBank/DDBJ databases">
        <title>Fungal Genomes of the International Space Station.</title>
        <authorList>
            <person name="Seuylemezian A."/>
            <person name="Singh N.K."/>
            <person name="Wood J."/>
            <person name="Venkateswaran K."/>
        </authorList>
    </citation>
    <scope>NUCLEOTIDE SEQUENCE [LARGE SCALE GENOMIC DNA]</scope>
    <source>
        <strain evidence="1 2">S/N-304-OC-R4</strain>
    </source>
</reference>
<evidence type="ECO:0000313" key="2">
    <source>
        <dbReference type="Proteomes" id="UP000706031"/>
    </source>
</evidence>
<gene>
    <name evidence="1" type="ORF">H7T88_22075</name>
</gene>